<evidence type="ECO:0000313" key="2">
    <source>
        <dbReference type="Proteomes" id="UP001055811"/>
    </source>
</evidence>
<gene>
    <name evidence="1" type="ORF">L2E82_01533</name>
</gene>
<accession>A0ACB9GZX8</accession>
<dbReference type="EMBL" id="CM042009">
    <property type="protein sequence ID" value="KAI3788758.1"/>
    <property type="molecule type" value="Genomic_DNA"/>
</dbReference>
<protein>
    <submittedName>
        <fullName evidence="1">Uncharacterized protein</fullName>
    </submittedName>
</protein>
<evidence type="ECO:0000313" key="1">
    <source>
        <dbReference type="EMBL" id="KAI3788758.1"/>
    </source>
</evidence>
<dbReference type="Proteomes" id="UP001055811">
    <property type="component" value="Linkage Group LG01"/>
</dbReference>
<comment type="caution">
    <text evidence="1">The sequence shown here is derived from an EMBL/GenBank/DDBJ whole genome shotgun (WGS) entry which is preliminary data.</text>
</comment>
<reference evidence="2" key="1">
    <citation type="journal article" date="2022" name="Mol. Ecol. Resour.">
        <title>The genomes of chicory, endive, great burdock and yacon provide insights into Asteraceae palaeo-polyploidization history and plant inulin production.</title>
        <authorList>
            <person name="Fan W."/>
            <person name="Wang S."/>
            <person name="Wang H."/>
            <person name="Wang A."/>
            <person name="Jiang F."/>
            <person name="Liu H."/>
            <person name="Zhao H."/>
            <person name="Xu D."/>
            <person name="Zhang Y."/>
        </authorList>
    </citation>
    <scope>NUCLEOTIDE SEQUENCE [LARGE SCALE GENOMIC DNA]</scope>
    <source>
        <strain evidence="2">cv. Punajuju</strain>
    </source>
</reference>
<sequence length="270" mass="29242">MFTGKLSSQLSIALYGGFGIREMPGFQEGSEGWLAAMLAADDINSFSFSYIKNRSKFRDIDCKCHSSSHRTCVSPPVAGPTTSSHAPSPCSTCLNPNRLVFDPKSADANRGIDNAEARLLVAAAEISYMSMSKAEAAAVTEADRRAKEASYTRKRAREALDHVVYLMETEKRKNVNGNKVLAMPATHVQINNNKIVAANQVSEALKSVVLKENAGGIALSEVQNKMRGVLNRNEDLGLKNESALLVNQEQSSKINHAMQENIGGEVLGAR</sequence>
<name>A0ACB9GZX8_CICIN</name>
<proteinExistence type="predicted"/>
<keyword evidence="2" id="KW-1185">Reference proteome</keyword>
<reference evidence="1 2" key="2">
    <citation type="journal article" date="2022" name="Mol. Ecol. Resour.">
        <title>The genomes of chicory, endive, great burdock and yacon provide insights into Asteraceae paleo-polyploidization history and plant inulin production.</title>
        <authorList>
            <person name="Fan W."/>
            <person name="Wang S."/>
            <person name="Wang H."/>
            <person name="Wang A."/>
            <person name="Jiang F."/>
            <person name="Liu H."/>
            <person name="Zhao H."/>
            <person name="Xu D."/>
            <person name="Zhang Y."/>
        </authorList>
    </citation>
    <scope>NUCLEOTIDE SEQUENCE [LARGE SCALE GENOMIC DNA]</scope>
    <source>
        <strain evidence="2">cv. Punajuju</strain>
        <tissue evidence="1">Leaves</tissue>
    </source>
</reference>
<organism evidence="1 2">
    <name type="scientific">Cichorium intybus</name>
    <name type="common">Chicory</name>
    <dbReference type="NCBI Taxonomy" id="13427"/>
    <lineage>
        <taxon>Eukaryota</taxon>
        <taxon>Viridiplantae</taxon>
        <taxon>Streptophyta</taxon>
        <taxon>Embryophyta</taxon>
        <taxon>Tracheophyta</taxon>
        <taxon>Spermatophyta</taxon>
        <taxon>Magnoliopsida</taxon>
        <taxon>eudicotyledons</taxon>
        <taxon>Gunneridae</taxon>
        <taxon>Pentapetalae</taxon>
        <taxon>asterids</taxon>
        <taxon>campanulids</taxon>
        <taxon>Asterales</taxon>
        <taxon>Asteraceae</taxon>
        <taxon>Cichorioideae</taxon>
        <taxon>Cichorieae</taxon>
        <taxon>Cichoriinae</taxon>
        <taxon>Cichorium</taxon>
    </lineage>
</organism>